<feature type="compositionally biased region" description="Basic and acidic residues" evidence="2">
    <location>
        <begin position="110"/>
        <end position="123"/>
    </location>
</feature>
<proteinExistence type="predicted"/>
<sequence length="330" mass="38135">MEEMYLEGESEIQIQSEGIDEAVTYMKQTLHDMKLQDAIHRQDIRKLEKGNSKMEEKIEKLKKNIDQLEKQKTTDTQYLLKQNEFLTKVLMAKKIDASNEETGKPNTKTTDTHKERLKNKKESVKRTKELVDITNELEYKSSSILGEAQQLNQDIEQVEKYPEEHRSAIVKSLFMNMMNLMENLDSASKVSDYKGDTSALSQNTSTLNKSESKLAKQDVLDCKISNDNDIIKKQIEDIDFRTSVIKKMRISAQKDIFEIEKKLDFIEKGVPEEQKNEVELLRSIDLNKEATLTNHRTNEILANLKEKLETNATGDVGERRLIKELSSRDS</sequence>
<evidence type="ECO:0000313" key="3">
    <source>
        <dbReference type="EMBL" id="CAI2372305.1"/>
    </source>
</evidence>
<protein>
    <submittedName>
        <fullName evidence="3">Uncharacterized protein</fullName>
    </submittedName>
</protein>
<name>A0AAD1US09_EUPCR</name>
<accession>A0AAD1US09</accession>
<reference evidence="3" key="1">
    <citation type="submission" date="2023-07" db="EMBL/GenBank/DDBJ databases">
        <authorList>
            <consortium name="AG Swart"/>
            <person name="Singh M."/>
            <person name="Singh A."/>
            <person name="Seah K."/>
            <person name="Emmerich C."/>
        </authorList>
    </citation>
    <scope>NUCLEOTIDE SEQUENCE</scope>
    <source>
        <strain evidence="3">DP1</strain>
    </source>
</reference>
<dbReference type="AlphaFoldDB" id="A0AAD1US09"/>
<evidence type="ECO:0000256" key="2">
    <source>
        <dbReference type="SAM" id="MobiDB-lite"/>
    </source>
</evidence>
<keyword evidence="1" id="KW-0175">Coiled coil</keyword>
<keyword evidence="4" id="KW-1185">Reference proteome</keyword>
<gene>
    <name evidence="3" type="ORF">ECRASSUSDP1_LOCUS13634</name>
</gene>
<evidence type="ECO:0000256" key="1">
    <source>
        <dbReference type="SAM" id="Coils"/>
    </source>
</evidence>
<dbReference type="EMBL" id="CAMPGE010013583">
    <property type="protein sequence ID" value="CAI2372305.1"/>
    <property type="molecule type" value="Genomic_DNA"/>
</dbReference>
<feature type="region of interest" description="Disordered" evidence="2">
    <location>
        <begin position="99"/>
        <end position="123"/>
    </location>
</feature>
<organism evidence="3 4">
    <name type="scientific">Euplotes crassus</name>
    <dbReference type="NCBI Taxonomy" id="5936"/>
    <lineage>
        <taxon>Eukaryota</taxon>
        <taxon>Sar</taxon>
        <taxon>Alveolata</taxon>
        <taxon>Ciliophora</taxon>
        <taxon>Intramacronucleata</taxon>
        <taxon>Spirotrichea</taxon>
        <taxon>Hypotrichia</taxon>
        <taxon>Euplotida</taxon>
        <taxon>Euplotidae</taxon>
        <taxon>Moneuplotes</taxon>
    </lineage>
</organism>
<evidence type="ECO:0000313" key="4">
    <source>
        <dbReference type="Proteomes" id="UP001295684"/>
    </source>
</evidence>
<feature type="coiled-coil region" evidence="1">
    <location>
        <begin position="44"/>
        <end position="78"/>
    </location>
</feature>
<dbReference type="Proteomes" id="UP001295684">
    <property type="component" value="Unassembled WGS sequence"/>
</dbReference>
<comment type="caution">
    <text evidence="3">The sequence shown here is derived from an EMBL/GenBank/DDBJ whole genome shotgun (WGS) entry which is preliminary data.</text>
</comment>